<dbReference type="Proteomes" id="UP001305779">
    <property type="component" value="Unassembled WGS sequence"/>
</dbReference>
<accession>A0ABR0E057</accession>
<organism evidence="1 2">
    <name type="scientific">Zasmidium cellare</name>
    <name type="common">Wine cellar mold</name>
    <name type="synonym">Racodium cellare</name>
    <dbReference type="NCBI Taxonomy" id="395010"/>
    <lineage>
        <taxon>Eukaryota</taxon>
        <taxon>Fungi</taxon>
        <taxon>Dikarya</taxon>
        <taxon>Ascomycota</taxon>
        <taxon>Pezizomycotina</taxon>
        <taxon>Dothideomycetes</taxon>
        <taxon>Dothideomycetidae</taxon>
        <taxon>Mycosphaerellales</taxon>
        <taxon>Mycosphaerellaceae</taxon>
        <taxon>Zasmidium</taxon>
    </lineage>
</organism>
<dbReference type="PANTHER" id="PTHR42085:SF1">
    <property type="entry name" value="F-BOX DOMAIN-CONTAINING PROTEIN"/>
    <property type="match status" value="1"/>
</dbReference>
<name>A0ABR0E057_ZASCE</name>
<keyword evidence="2" id="KW-1185">Reference proteome</keyword>
<protein>
    <submittedName>
        <fullName evidence="1">Uncharacterized protein</fullName>
    </submittedName>
</protein>
<gene>
    <name evidence="1" type="ORF">PRZ48_013987</name>
</gene>
<comment type="caution">
    <text evidence="1">The sequence shown here is derived from an EMBL/GenBank/DDBJ whole genome shotgun (WGS) entry which is preliminary data.</text>
</comment>
<dbReference type="PANTHER" id="PTHR42085">
    <property type="entry name" value="F-BOX DOMAIN-CONTAINING PROTEIN"/>
    <property type="match status" value="1"/>
</dbReference>
<dbReference type="EMBL" id="JAXOVC010000013">
    <property type="protein sequence ID" value="KAK4494631.1"/>
    <property type="molecule type" value="Genomic_DNA"/>
</dbReference>
<reference evidence="1 2" key="1">
    <citation type="journal article" date="2023" name="G3 (Bethesda)">
        <title>A chromosome-level genome assembly of Zasmidium syzygii isolated from banana leaves.</title>
        <authorList>
            <person name="van Westerhoven A.C."/>
            <person name="Mehrabi R."/>
            <person name="Talebi R."/>
            <person name="Steentjes M.B.F."/>
            <person name="Corcolon B."/>
            <person name="Chong P.A."/>
            <person name="Kema G.H.J."/>
            <person name="Seidl M.F."/>
        </authorList>
    </citation>
    <scope>NUCLEOTIDE SEQUENCE [LARGE SCALE GENOMIC DNA]</scope>
    <source>
        <strain evidence="1 2">P124</strain>
    </source>
</reference>
<evidence type="ECO:0000313" key="1">
    <source>
        <dbReference type="EMBL" id="KAK4494631.1"/>
    </source>
</evidence>
<evidence type="ECO:0000313" key="2">
    <source>
        <dbReference type="Proteomes" id="UP001305779"/>
    </source>
</evidence>
<dbReference type="InterPro" id="IPR038883">
    <property type="entry name" value="AN11006-like"/>
</dbReference>
<sequence>MSDCTINANMVDSECGLFKLPPELRNKIYDYVVVMGIIGRQGKIKEPGITLTNRQLRSECLPMFYGANKFAFTCFGHAGNFLEKLDDKRRSMLKLVAIDGVHDDEKAWMRIAEKALRWLNKRYGGKGMGDNVILAEIAANPNFMRPEAPTVHFVSVRGIRRYHFLYDDAEYPVLKEGGQGEGLVVFRPLNAQKPVCLF</sequence>
<proteinExistence type="predicted"/>